<dbReference type="RefSeq" id="XP_003196494.1">
    <property type="nucleotide sequence ID" value="XM_003196446.1"/>
</dbReference>
<dbReference type="SUPFAM" id="SSF57701">
    <property type="entry name" value="Zn2/Cys6 DNA-binding domain"/>
    <property type="match status" value="1"/>
</dbReference>
<name>E6RCX7_CRYGW</name>
<dbReference type="GO" id="GO:0008270">
    <property type="term" value="F:zinc ion binding"/>
    <property type="evidence" value="ECO:0007669"/>
    <property type="project" value="InterPro"/>
</dbReference>
<evidence type="ECO:0000313" key="8">
    <source>
        <dbReference type="EMBL" id="ADV24707.1"/>
    </source>
</evidence>
<dbReference type="GO" id="GO:0005634">
    <property type="term" value="C:nucleus"/>
    <property type="evidence" value="ECO:0007669"/>
    <property type="project" value="UniProtKB-SubCell"/>
</dbReference>
<dbReference type="eggNOG" id="ENOG502SHQM">
    <property type="taxonomic scope" value="Eukaryota"/>
</dbReference>
<proteinExistence type="predicted"/>
<keyword evidence="9" id="KW-1185">Reference proteome</keyword>
<dbReference type="GO" id="GO:0000981">
    <property type="term" value="F:DNA-binding transcription factor activity, RNA polymerase II-specific"/>
    <property type="evidence" value="ECO:0007669"/>
    <property type="project" value="InterPro"/>
</dbReference>
<accession>E6RCX7</accession>
<keyword evidence="5" id="KW-0539">Nucleus</keyword>
<reference evidence="8 9" key="1">
    <citation type="journal article" date="2011" name="MBio">
        <title>Genome variation in Cryptococcus gattii, an emerging pathogen of immunocompetent hosts.</title>
        <authorList>
            <person name="D'Souza C.A."/>
            <person name="Kronstad J.W."/>
            <person name="Taylor G."/>
            <person name="Warren R."/>
            <person name="Yuen M."/>
            <person name="Hu G."/>
            <person name="Jung W.H."/>
            <person name="Sham A."/>
            <person name="Kidd S.E."/>
            <person name="Tangen K."/>
            <person name="Lee N."/>
            <person name="Zeilmaker T."/>
            <person name="Sawkins J."/>
            <person name="McVicker G."/>
            <person name="Shah S."/>
            <person name="Gnerre S."/>
            <person name="Griggs A."/>
            <person name="Zeng Q."/>
            <person name="Bartlett K."/>
            <person name="Li W."/>
            <person name="Wang X."/>
            <person name="Heitman J."/>
            <person name="Stajich J.E."/>
            <person name="Fraser J.A."/>
            <person name="Meyer W."/>
            <person name="Carter D."/>
            <person name="Schein J."/>
            <person name="Krzywinski M."/>
            <person name="Kwon-Chung K.J."/>
            <person name="Varma A."/>
            <person name="Wang J."/>
            <person name="Brunham R."/>
            <person name="Fyfe M."/>
            <person name="Ouellette B.F."/>
            <person name="Siddiqui A."/>
            <person name="Marra M."/>
            <person name="Jones S."/>
            <person name="Holt R."/>
            <person name="Birren B.W."/>
            <person name="Galagan J.E."/>
            <person name="Cuomo C.A."/>
        </authorList>
    </citation>
    <scope>NUCLEOTIDE SEQUENCE [LARGE SCALE GENOMIC DNA]</scope>
    <source>
        <strain evidence="9">WM276 / ATCC MYA-4071</strain>
    </source>
</reference>
<feature type="region of interest" description="Disordered" evidence="6">
    <location>
        <begin position="97"/>
        <end position="116"/>
    </location>
</feature>
<dbReference type="OrthoDB" id="3163292at2759"/>
<keyword evidence="2" id="KW-0805">Transcription regulation</keyword>
<dbReference type="CDD" id="cd12148">
    <property type="entry name" value="fungal_TF_MHR"/>
    <property type="match status" value="1"/>
</dbReference>
<dbReference type="VEuPathDB" id="FungiDB:CGB_J2220C"/>
<organism evidence="8 9">
    <name type="scientific">Cryptococcus gattii serotype B (strain WM276 / ATCC MYA-4071)</name>
    <name type="common">Filobasidiella gattii</name>
    <name type="synonym">Cryptococcus bacillisporus</name>
    <dbReference type="NCBI Taxonomy" id="367775"/>
    <lineage>
        <taxon>Eukaryota</taxon>
        <taxon>Fungi</taxon>
        <taxon>Dikarya</taxon>
        <taxon>Basidiomycota</taxon>
        <taxon>Agaricomycotina</taxon>
        <taxon>Tremellomycetes</taxon>
        <taxon>Tremellales</taxon>
        <taxon>Cryptococcaceae</taxon>
        <taxon>Cryptococcus</taxon>
        <taxon>Cryptococcus gattii species complex</taxon>
    </lineage>
</organism>
<dbReference type="KEGG" id="cgi:CGB_J2220C"/>
<reference key="2">
    <citation type="journal article" date="2011" name="MBio">
        <title>Genome variation in Cryptococcus gattii, an emerging pathogen of immunocompetent hosts.</title>
        <authorList>
            <person name="D'Souza C.A."/>
            <person name="Kronstad J.W."/>
            <person name="Taylor G."/>
            <person name="Warren R."/>
            <person name="Yuen M."/>
            <person name="Hu G."/>
            <person name="Jung W.H."/>
            <person name="Sham A."/>
            <person name="Kidd S.E."/>
            <person name="Tangen K."/>
            <person name="Lee N."/>
            <person name="Zeilmaker T."/>
            <person name="Sawkins J."/>
            <person name="McVicker G."/>
            <person name="Shah S."/>
            <person name="Gnerre S."/>
            <person name="Griggs A."/>
            <person name="Zeng Q."/>
            <person name="Bartlett K."/>
            <person name="Li W."/>
            <person name="Wang X."/>
            <person name="Heitman J."/>
            <person name="Stajich J.E."/>
            <person name="Fraser J.A."/>
            <person name="Meyer W."/>
            <person name="Carter D."/>
            <person name="Schein J."/>
            <person name="Krzywinski M."/>
            <person name="Kwong-Chung K.J."/>
            <person name="Varma A."/>
            <person name="Wang J."/>
            <person name="Brunham R."/>
            <person name="Fyfe M."/>
            <person name="Ouellette B.F.F."/>
            <person name="Siddiqui A."/>
            <person name="Marra M."/>
            <person name="Jones S."/>
            <person name="Holt R."/>
            <person name="Birren B.W."/>
            <person name="Galagan J.E."/>
            <person name="Cuomo C.A."/>
        </authorList>
    </citation>
    <scope>NUCLEOTIDE SEQUENCE</scope>
    <source>
        <strain>WM276</strain>
    </source>
</reference>
<dbReference type="InterPro" id="IPR001138">
    <property type="entry name" value="Zn2Cys6_DnaBD"/>
</dbReference>
<sequence>MYTTACEACRKVRMKCIRPSRGYDMSEICERCRSIGVECITVKRRVGRQPGVKNRKRKTDIISEQAVASSTCHNEAGISRDVDHLPNPLHVLASEAIRRHSTPEAEEAGAQDSSYTRNSKSIFDRYSDWADKIQPEGGKEAIMRRLDSLLSNRLIEMSSVVNEPSVFCGRIDMERPDASPEHDVISLQIISLAEAQHLFDSFMELITNGSMYFDPRLHTLPFVRSRSSFLLAVILAIASTYKSICPSAHLHALLMSHAHRLETVVRNNHLKSIEIIQGLLLLASWTEIPSTLARDKTWMFVSHALALVVELRLDASLPYCVQTDPLYHKDNHDLLVRNAHRVCFLMYIHDRNMAMVAGWHPIFRDSALMSSDSLAKWGKHPLAHRFDAAICASVSLRKLVTSAHARLSTQNYTDFTSGKEFIDRSMAEWRRRWSYEIQNTHEYDIIARFSAFVLALTLVKKRQLTGQIEREARRVCEVLAFDVVCAAIHHYKTWKGLLNSATFDTSMVAFCAIYTIQSINHSASPYLSDLSLLRLATVHELIGELEAQAEARHVVDIPGYFSVVDAMARQLSRNMRLLLSKKEIYQAPHSETSETSETHSSTYGLHANSTHIHSRPHHLQDDHHYTDDRFPQFDEFAQFMFTTDDGGLPFMGDWGLEGMLPDMDFGTEGGYSESEFGGASHEMTQGVNMQHMLNLG</sequence>
<evidence type="ECO:0000313" key="9">
    <source>
        <dbReference type="Proteomes" id="UP000007805"/>
    </source>
</evidence>
<dbReference type="CDD" id="cd00067">
    <property type="entry name" value="GAL4"/>
    <property type="match status" value="1"/>
</dbReference>
<dbReference type="PANTHER" id="PTHR31845">
    <property type="entry name" value="FINGER DOMAIN PROTEIN, PUTATIVE-RELATED"/>
    <property type="match status" value="1"/>
</dbReference>
<evidence type="ECO:0000256" key="3">
    <source>
        <dbReference type="ARBA" id="ARBA00023125"/>
    </source>
</evidence>
<dbReference type="EMBL" id="CP000295">
    <property type="protein sequence ID" value="ADV24707.1"/>
    <property type="molecule type" value="Genomic_DNA"/>
</dbReference>
<dbReference type="GeneID" id="10185026"/>
<dbReference type="PROSITE" id="PS00463">
    <property type="entry name" value="ZN2_CY6_FUNGAL_1"/>
    <property type="match status" value="1"/>
</dbReference>
<protein>
    <submittedName>
        <fullName evidence="8">Transcription factor, putative</fullName>
    </submittedName>
</protein>
<dbReference type="InterPro" id="IPR036864">
    <property type="entry name" value="Zn2-C6_fun-type_DNA-bd_sf"/>
</dbReference>
<dbReference type="InterPro" id="IPR051089">
    <property type="entry name" value="prtT"/>
</dbReference>
<dbReference type="HOGENOM" id="CLU_397405_0_0_1"/>
<evidence type="ECO:0000256" key="2">
    <source>
        <dbReference type="ARBA" id="ARBA00023015"/>
    </source>
</evidence>
<evidence type="ECO:0000256" key="6">
    <source>
        <dbReference type="SAM" id="MobiDB-lite"/>
    </source>
</evidence>
<dbReference type="Proteomes" id="UP000007805">
    <property type="component" value="Chromosome J"/>
</dbReference>
<evidence type="ECO:0000256" key="5">
    <source>
        <dbReference type="ARBA" id="ARBA00023242"/>
    </source>
</evidence>
<dbReference type="PROSITE" id="PS50048">
    <property type="entry name" value="ZN2_CY6_FUNGAL_2"/>
    <property type="match status" value="1"/>
</dbReference>
<feature type="domain" description="Zn(2)-C6 fungal-type" evidence="7">
    <location>
        <begin position="5"/>
        <end position="41"/>
    </location>
</feature>
<dbReference type="GO" id="GO:0000976">
    <property type="term" value="F:transcription cis-regulatory region binding"/>
    <property type="evidence" value="ECO:0007669"/>
    <property type="project" value="TreeGrafter"/>
</dbReference>
<keyword evidence="3" id="KW-0238">DNA-binding</keyword>
<evidence type="ECO:0000256" key="4">
    <source>
        <dbReference type="ARBA" id="ARBA00023163"/>
    </source>
</evidence>
<evidence type="ECO:0000259" key="7">
    <source>
        <dbReference type="PROSITE" id="PS50048"/>
    </source>
</evidence>
<evidence type="ECO:0000256" key="1">
    <source>
        <dbReference type="ARBA" id="ARBA00004123"/>
    </source>
</evidence>
<dbReference type="AlphaFoldDB" id="E6RCX7"/>
<dbReference type="PANTHER" id="PTHR31845:SF19">
    <property type="entry name" value="TRANSCRIPTION FACTOR DOMAIN-CONTAINING PROTEIN"/>
    <property type="match status" value="1"/>
</dbReference>
<gene>
    <name evidence="8" type="ordered locus">CGB_J2220C</name>
</gene>
<keyword evidence="4" id="KW-0804">Transcription</keyword>
<comment type="subcellular location">
    <subcellularLocation>
        <location evidence="1">Nucleus</location>
    </subcellularLocation>
</comment>